<name>A0A225VK70_9STRA</name>
<evidence type="ECO:0000313" key="3">
    <source>
        <dbReference type="Proteomes" id="UP000198211"/>
    </source>
</evidence>
<keyword evidence="3" id="KW-1185">Reference proteome</keyword>
<gene>
    <name evidence="2" type="ORF">PHMEG_00022510</name>
</gene>
<protein>
    <submittedName>
        <fullName evidence="2">Avirulence (Avh) protein</fullName>
    </submittedName>
</protein>
<dbReference type="OrthoDB" id="97973at2759"/>
<evidence type="ECO:0000313" key="2">
    <source>
        <dbReference type="EMBL" id="OWZ05409.1"/>
    </source>
</evidence>
<dbReference type="EMBL" id="NBNE01004446">
    <property type="protein sequence ID" value="OWZ05409.1"/>
    <property type="molecule type" value="Genomic_DNA"/>
</dbReference>
<sequence length="221" mass="26063">MIIVFLVCYSVFTTVDESSQTEEKSYFTGLSSSLQEGRKLRISPNAADTEDRVMSSLKMWRQMRRWIHSNEKDDIVFKELGLIGLTGEALFSHPNYKRWVEFEQKWMKKLIEDGVSTATFWSVYNLDKSSEHSEAFKLYVRYATMYDNEIYSNQYNLYRRPIVYYGGTKKEIFAKVDIWAKNNRPRDYVKTFLKLGFANKDQLLANPYYSKFLELTGKSVN</sequence>
<feature type="signal peptide" evidence="1">
    <location>
        <begin position="1"/>
        <end position="17"/>
    </location>
</feature>
<evidence type="ECO:0000256" key="1">
    <source>
        <dbReference type="SAM" id="SignalP"/>
    </source>
</evidence>
<proteinExistence type="predicted"/>
<accession>A0A225VK70</accession>
<dbReference type="AlphaFoldDB" id="A0A225VK70"/>
<reference evidence="3" key="1">
    <citation type="submission" date="2017-03" db="EMBL/GenBank/DDBJ databases">
        <title>Phytopthora megakarya and P. palmivora, two closely related causual agents of cacao black pod achieved similar genome size and gene model numbers by different mechanisms.</title>
        <authorList>
            <person name="Ali S."/>
            <person name="Shao J."/>
            <person name="Larry D.J."/>
            <person name="Kronmiller B."/>
            <person name="Shen D."/>
            <person name="Strem M.D."/>
            <person name="Melnick R.L."/>
            <person name="Guiltinan M.J."/>
            <person name="Tyler B.M."/>
            <person name="Meinhardt L.W."/>
            <person name="Bailey B.A."/>
        </authorList>
    </citation>
    <scope>NUCLEOTIDE SEQUENCE [LARGE SCALE GENOMIC DNA]</scope>
    <source>
        <strain evidence="3">zdho120</strain>
    </source>
</reference>
<dbReference type="Proteomes" id="UP000198211">
    <property type="component" value="Unassembled WGS sequence"/>
</dbReference>
<organism evidence="2 3">
    <name type="scientific">Phytophthora megakarya</name>
    <dbReference type="NCBI Taxonomy" id="4795"/>
    <lineage>
        <taxon>Eukaryota</taxon>
        <taxon>Sar</taxon>
        <taxon>Stramenopiles</taxon>
        <taxon>Oomycota</taxon>
        <taxon>Peronosporomycetes</taxon>
        <taxon>Peronosporales</taxon>
        <taxon>Peronosporaceae</taxon>
        <taxon>Phytophthora</taxon>
    </lineage>
</organism>
<feature type="chain" id="PRO_5013166647" evidence="1">
    <location>
        <begin position="18"/>
        <end position="221"/>
    </location>
</feature>
<keyword evidence="1" id="KW-0732">Signal</keyword>
<comment type="caution">
    <text evidence="2">The sequence shown here is derived from an EMBL/GenBank/DDBJ whole genome shotgun (WGS) entry which is preliminary data.</text>
</comment>